<feature type="transmembrane region" description="Helical" evidence="7">
    <location>
        <begin position="288"/>
        <end position="312"/>
    </location>
</feature>
<feature type="transmembrane region" description="Helical" evidence="7">
    <location>
        <begin position="210"/>
        <end position="237"/>
    </location>
</feature>
<dbReference type="NCBIfam" id="NF007111">
    <property type="entry name" value="PRK09560.1"/>
    <property type="match status" value="1"/>
</dbReference>
<sequence>MSDVFKRFLKLESASGIILILAALVAIGLANSALAQHYQSFLNTEVQVRIAALDINKPLLLWINDGFMAIFFLLVGLEVKREMLEGALSSRVQATFPAIAAVGGMLAPALIYSFFNYGDEATRAGWAIPAATDIAFALGVMALLGKRVPTSLKVFLLALAIMDDLGVIVIIALFYTQQLSLSALAIGVAATLTLLWMNRRGEDRIGLYMLVGLVLWVAVLKSGVHATLAGVIVGFMIPLNGKRYASPLKHLEHVLHPWSAFLILPLFAFANAGVSLEGISLSALLSPLPMGIILGLFVGKPLGIFTISWLAVKLGVAQLPKGVNFKQIFAVSILCGIGFTMSMFIASLAFEHGGVDYGSYSRLGILAGSTLAAVAGYIALRISLPRGEANQSTEGL</sequence>
<comment type="caution">
    <text evidence="9">The sequence shown here is derived from an EMBL/GenBank/DDBJ whole genome shotgun (WGS) entry which is preliminary data.</text>
</comment>
<feature type="transmembrane region" description="Helical" evidence="7">
    <location>
        <begin position="181"/>
        <end position="198"/>
    </location>
</feature>
<keyword evidence="3 7" id="KW-0812">Transmembrane</keyword>
<evidence type="ECO:0000256" key="7">
    <source>
        <dbReference type="HAMAP-Rule" id="MF_01844"/>
    </source>
</evidence>
<feature type="transmembrane region" description="Helical" evidence="7">
    <location>
        <begin position="59"/>
        <end position="77"/>
    </location>
</feature>
<evidence type="ECO:0000313" key="11">
    <source>
        <dbReference type="Proteomes" id="UP000297914"/>
    </source>
</evidence>
<evidence type="ECO:0000256" key="1">
    <source>
        <dbReference type="ARBA" id="ARBA00004429"/>
    </source>
</evidence>
<feature type="transmembrane region" description="Helical" evidence="7">
    <location>
        <begin position="98"/>
        <end position="118"/>
    </location>
</feature>
<feature type="transmembrane region" description="Helical" evidence="7">
    <location>
        <begin position="156"/>
        <end position="175"/>
    </location>
</feature>
<dbReference type="EMBL" id="QORL01000005">
    <property type="protein sequence ID" value="TFF79583.1"/>
    <property type="molecule type" value="Genomic_DNA"/>
</dbReference>
<dbReference type="Gene3D" id="1.20.1530.10">
    <property type="entry name" value="Na+/H+ antiporter like domain"/>
    <property type="match status" value="1"/>
</dbReference>
<keyword evidence="5 7" id="KW-0472">Membrane</keyword>
<comment type="similarity">
    <text evidence="7">Belongs to the NhaA Na(+)/H(+) (TC 2.A.33) antiporter family.</text>
</comment>
<dbReference type="InterPro" id="IPR004670">
    <property type="entry name" value="NhaA"/>
</dbReference>
<feature type="transmembrane region" description="Helical" evidence="7">
    <location>
        <begin position="362"/>
        <end position="380"/>
    </location>
</feature>
<keyword evidence="10" id="KW-1185">Reference proteome</keyword>
<keyword evidence="6 7" id="KW-0739">Sodium transport</keyword>
<comment type="catalytic activity">
    <reaction evidence="7">
        <text>Na(+)(in) + 2 H(+)(out) = Na(+)(out) + 2 H(+)(in)</text>
        <dbReference type="Rhea" id="RHEA:29251"/>
        <dbReference type="ChEBI" id="CHEBI:15378"/>
        <dbReference type="ChEBI" id="CHEBI:29101"/>
    </reaction>
</comment>
<keyword evidence="7" id="KW-0915">Sodium</keyword>
<keyword evidence="7" id="KW-0813">Transport</keyword>
<feature type="transmembrane region" description="Helical" evidence="7">
    <location>
        <begin position="257"/>
        <end position="276"/>
    </location>
</feature>
<dbReference type="RefSeq" id="WP_043757670.1">
    <property type="nucleotide sequence ID" value="NZ_BAWK01000010.1"/>
</dbReference>
<evidence type="ECO:0000256" key="4">
    <source>
        <dbReference type="ARBA" id="ARBA00022989"/>
    </source>
</evidence>
<dbReference type="Proteomes" id="UP000297914">
    <property type="component" value="Unassembled WGS sequence"/>
</dbReference>
<feature type="transmembrane region" description="Helical" evidence="7">
    <location>
        <begin position="124"/>
        <end position="144"/>
    </location>
</feature>
<comment type="function">
    <text evidence="7">Na(+)/H(+) antiporter that extrudes sodium in exchange for external protons.</text>
</comment>
<evidence type="ECO:0000256" key="5">
    <source>
        <dbReference type="ARBA" id="ARBA00023136"/>
    </source>
</evidence>
<keyword evidence="7" id="KW-0406">Ion transport</keyword>
<evidence type="ECO:0000313" key="8">
    <source>
        <dbReference type="EMBL" id="TFF79583.1"/>
    </source>
</evidence>
<dbReference type="Pfam" id="PF06965">
    <property type="entry name" value="Na_H_antiport_1"/>
    <property type="match status" value="1"/>
</dbReference>
<organism evidence="9 11">
    <name type="scientific">Aeromonas taiwanensis</name>
    <dbReference type="NCBI Taxonomy" id="633417"/>
    <lineage>
        <taxon>Bacteria</taxon>
        <taxon>Pseudomonadati</taxon>
        <taxon>Pseudomonadota</taxon>
        <taxon>Gammaproteobacteria</taxon>
        <taxon>Aeromonadales</taxon>
        <taxon>Aeromonadaceae</taxon>
        <taxon>Aeromonas</taxon>
    </lineage>
</organism>
<keyword evidence="2 7" id="KW-1003">Cell membrane</keyword>
<dbReference type="PANTHER" id="PTHR30341">
    <property type="entry name" value="SODIUM ION/PROTON ANTIPORTER NHAA-RELATED"/>
    <property type="match status" value="1"/>
</dbReference>
<reference evidence="9 11" key="1">
    <citation type="submission" date="2018-06" db="EMBL/GenBank/DDBJ databases">
        <title>Occurrence of a novel blaKPC-2- and qnrS2- harbouring IncP6 plasmid from Aeromonas taiwanensis isolates recovered from the river sediments.</title>
        <authorList>
            <person name="Zheng B."/>
            <person name="Yu X."/>
            <person name="Xiao Y."/>
        </authorList>
    </citation>
    <scope>NUCLEOTIDE SEQUENCE [LARGE SCALE GENOMIC DNA]</scope>
    <source>
        <strain evidence="8 10">1713</strain>
        <strain evidence="9 11">198</strain>
    </source>
</reference>
<dbReference type="GO" id="GO:0006885">
    <property type="term" value="P:regulation of pH"/>
    <property type="evidence" value="ECO:0007669"/>
    <property type="project" value="UniProtKB-UniRule"/>
</dbReference>
<dbReference type="InterPro" id="IPR023171">
    <property type="entry name" value="Na/H_antiporter_dom_sf"/>
</dbReference>
<keyword evidence="4 7" id="KW-1133">Transmembrane helix</keyword>
<dbReference type="EMBL" id="QORK01000005">
    <property type="protein sequence ID" value="TFF82852.1"/>
    <property type="molecule type" value="Genomic_DNA"/>
</dbReference>
<dbReference type="GeneID" id="99814268"/>
<evidence type="ECO:0000256" key="2">
    <source>
        <dbReference type="ARBA" id="ARBA00022475"/>
    </source>
</evidence>
<dbReference type="GO" id="GO:0005886">
    <property type="term" value="C:plasma membrane"/>
    <property type="evidence" value="ECO:0007669"/>
    <property type="project" value="UniProtKB-SubCell"/>
</dbReference>
<dbReference type="Proteomes" id="UP000297720">
    <property type="component" value="Unassembled WGS sequence"/>
</dbReference>
<evidence type="ECO:0000313" key="9">
    <source>
        <dbReference type="EMBL" id="TFF82852.1"/>
    </source>
</evidence>
<protein>
    <recommendedName>
        <fullName evidence="7">Na(+)/H(+) antiporter NhaA</fullName>
    </recommendedName>
    <alternativeName>
        <fullName evidence="7">Sodium/proton antiporter NhaA</fullName>
    </alternativeName>
</protein>
<dbReference type="NCBIfam" id="NF007112">
    <property type="entry name" value="PRK09561.1"/>
    <property type="match status" value="1"/>
</dbReference>
<accession>A0A5F0KE48</accession>
<evidence type="ECO:0000256" key="3">
    <source>
        <dbReference type="ARBA" id="ARBA00022692"/>
    </source>
</evidence>
<gene>
    <name evidence="7 9" type="primary">nhaA</name>
    <name evidence="8" type="ORF">DRM93_03750</name>
    <name evidence="9" type="ORF">DRM94_03750</name>
</gene>
<dbReference type="GO" id="GO:0015385">
    <property type="term" value="F:sodium:proton antiporter activity"/>
    <property type="evidence" value="ECO:0007669"/>
    <property type="project" value="UniProtKB-UniRule"/>
</dbReference>
<keyword evidence="7" id="KW-0050">Antiport</keyword>
<dbReference type="HAMAP" id="MF_01844">
    <property type="entry name" value="NhaA"/>
    <property type="match status" value="1"/>
</dbReference>
<dbReference type="NCBIfam" id="TIGR00773">
    <property type="entry name" value="NhaA"/>
    <property type="match status" value="1"/>
</dbReference>
<dbReference type="OrthoDB" id="9808135at2"/>
<dbReference type="PANTHER" id="PTHR30341:SF0">
    <property type="entry name" value="NA(+)_H(+) ANTIPORTER NHAA"/>
    <property type="match status" value="1"/>
</dbReference>
<evidence type="ECO:0000313" key="10">
    <source>
        <dbReference type="Proteomes" id="UP000297720"/>
    </source>
</evidence>
<feature type="transmembrane region" description="Helical" evidence="7">
    <location>
        <begin position="328"/>
        <end position="350"/>
    </location>
</feature>
<dbReference type="AlphaFoldDB" id="A0A5F0KE48"/>
<name>A0A5F0KE48_9GAMM</name>
<evidence type="ECO:0000256" key="6">
    <source>
        <dbReference type="ARBA" id="ARBA00023201"/>
    </source>
</evidence>
<comment type="subcellular location">
    <subcellularLocation>
        <location evidence="1">Cell inner membrane</location>
        <topology evidence="1">Multi-pass membrane protein</topology>
    </subcellularLocation>
    <subcellularLocation>
        <location evidence="7">Cell membrane</location>
        <topology evidence="7">Multi-pass membrane protein</topology>
    </subcellularLocation>
</comment>
<proteinExistence type="inferred from homology"/>